<proteinExistence type="predicted"/>
<dbReference type="eggNOG" id="COG1349">
    <property type="taxonomic scope" value="Bacteria"/>
</dbReference>
<dbReference type="Pfam" id="PF07900">
    <property type="entry name" value="DUF1670"/>
    <property type="match status" value="1"/>
</dbReference>
<evidence type="ECO:0000313" key="2">
    <source>
        <dbReference type="Proteomes" id="UP000008544"/>
    </source>
</evidence>
<dbReference type="InterPro" id="IPR012872">
    <property type="entry name" value="DUF1670"/>
</dbReference>
<organism evidence="1 2">
    <name type="scientific">Desulforudis audaxviator (strain MP104C)</name>
    <dbReference type="NCBI Taxonomy" id="477974"/>
    <lineage>
        <taxon>Bacteria</taxon>
        <taxon>Bacillati</taxon>
        <taxon>Bacillota</taxon>
        <taxon>Clostridia</taxon>
        <taxon>Thermoanaerobacterales</taxon>
        <taxon>Candidatus Desulforudaceae</taxon>
        <taxon>Candidatus Desulforudis</taxon>
    </lineage>
</organism>
<reference evidence="2" key="1">
    <citation type="submission" date="2007-10" db="EMBL/GenBank/DDBJ databases">
        <title>Complete sequence of chromosome of Desulforudis audaxviator MP104C.</title>
        <authorList>
            <person name="Copeland A."/>
            <person name="Lucas S."/>
            <person name="Lapidus A."/>
            <person name="Barry K."/>
            <person name="Glavina del Rio T."/>
            <person name="Dalin E."/>
            <person name="Tice H."/>
            <person name="Bruce D."/>
            <person name="Pitluck S."/>
            <person name="Lowry S.R."/>
            <person name="Larimer F."/>
            <person name="Land M.L."/>
            <person name="Hauser L."/>
            <person name="Kyrpides N."/>
            <person name="Ivanova N.N."/>
            <person name="Richardson P."/>
        </authorList>
    </citation>
    <scope>NUCLEOTIDE SEQUENCE [LARGE SCALE GENOMIC DNA]</scope>
    <source>
        <strain evidence="2">MP104C</strain>
    </source>
</reference>
<keyword evidence="2" id="KW-1185">Reference proteome</keyword>
<dbReference type="STRING" id="477974.Daud_0686"/>
<dbReference type="EMBL" id="CP000860">
    <property type="protein sequence ID" value="ACA59218.1"/>
    <property type="molecule type" value="Genomic_DNA"/>
</dbReference>
<reference evidence="1 2" key="2">
    <citation type="journal article" date="2008" name="Science">
        <title>Environmental genomics reveals a single-species ecosystem deep within Earth.</title>
        <authorList>
            <person name="Chivian D."/>
            <person name="Brodie E.L."/>
            <person name="Alm E.J."/>
            <person name="Culley D.E."/>
            <person name="Dehal P.S."/>
            <person name="Desantis T.Z."/>
            <person name="Gihring T.M."/>
            <person name="Lapidus A."/>
            <person name="Lin L.H."/>
            <person name="Lowry S.R."/>
            <person name="Moser D.P."/>
            <person name="Richardson P.M."/>
            <person name="Southam G."/>
            <person name="Wanger G."/>
            <person name="Pratt L.M."/>
            <person name="Andersen G.L."/>
            <person name="Hazen T.C."/>
            <person name="Brockman F.J."/>
            <person name="Arkin A.P."/>
            <person name="Onstott T.C."/>
        </authorList>
    </citation>
    <scope>NUCLEOTIDE SEQUENCE [LARGE SCALE GENOMIC DNA]</scope>
    <source>
        <strain evidence="1 2">MP104C</strain>
    </source>
</reference>
<evidence type="ECO:0000313" key="1">
    <source>
        <dbReference type="EMBL" id="ACA59218.1"/>
    </source>
</evidence>
<name>B1I2I7_DESAP</name>
<accession>B1I2I7</accession>
<dbReference type="KEGG" id="dau:Daud_0686"/>
<dbReference type="HOGENOM" id="CLU_1014618_0_0_9"/>
<sequence>MPTHSRYSQVLLELTYLLCDYIFQLLLFTIGQMVVEEWGLRPAQAQGMVELVARTYTRCCPRLEDLKPGQLVWLALDTRKDRRTDPRLFQPVVLTLLTLEEQESSLDSRTELKRLKVRQIERLTTEAWRQDGVLTSIDLEWILGIPPALIRELLEAYQERFGVLLPTAGTVLDMGRTLTHKTIVVKMALSGLTTQEIAWRIYHTPEAVDNYLKLFDQVLLLRYYRVPFSAMLRATGHSKKLLEEHLALVEKHFPDEEALETYLGKRGITLEKSG</sequence>
<gene>
    <name evidence="1" type="ordered locus">Daud_0686</name>
</gene>
<protein>
    <recommendedName>
        <fullName evidence="3">DUF1670 domain-containing protein</fullName>
    </recommendedName>
</protein>
<evidence type="ECO:0008006" key="3">
    <source>
        <dbReference type="Google" id="ProtNLM"/>
    </source>
</evidence>
<dbReference type="AlphaFoldDB" id="B1I2I7"/>
<dbReference type="Proteomes" id="UP000008544">
    <property type="component" value="Chromosome"/>
</dbReference>